<keyword evidence="3" id="KW-0813">Transport</keyword>
<reference evidence="10 11" key="2">
    <citation type="submission" date="2016-05" db="EMBL/GenBank/DDBJ databases">
        <title>Draft genome sequences of four strains of Ehrlichia ruminantium, a tick-borne pathogen of ruminants, isolated from Zimbabwe, The Gambia and Ghana.</title>
        <authorList>
            <person name="Nakao R."/>
            <person name="Jongejan F."/>
            <person name="Sugimoto C."/>
        </authorList>
    </citation>
    <scope>NUCLEOTIDE SEQUENCE [LARGE SCALE GENOMIC DNA]</scope>
    <source>
        <strain evidence="10">Kerr Seringe</strain>
        <strain evidence="11">Pokoase 417</strain>
    </source>
</reference>
<dbReference type="Proteomes" id="UP000092731">
    <property type="component" value="Unassembled WGS sequence"/>
</dbReference>
<accession>A0A170SW86</accession>
<reference evidence="9" key="1">
    <citation type="journal article" date="2016" name="Genome Announc.">
        <title>Draft Genome Sequences of Three Strains of Ehrlichia ruminantium, a Tick-Borne Pathogen of Ruminants, Isolated from Zimbabwe, The Gambia, and Ghana.</title>
        <authorList>
            <person name="Nakao R."/>
            <person name="Jongejan F."/>
            <person name="Sugimoto C."/>
        </authorList>
    </citation>
    <scope>NUCLEOTIDE SEQUENCE</scope>
    <source>
        <strain evidence="8">Kerr Seringe</strain>
        <strain evidence="9">Pokoase 417</strain>
    </source>
</reference>
<feature type="transmembrane region" description="Helical" evidence="7">
    <location>
        <begin position="37"/>
        <end position="55"/>
    </location>
</feature>
<comment type="caution">
    <text evidence="9">The sequence shown here is derived from an EMBL/GenBank/DDBJ whole genome shotgun (WGS) entry which is preliminary data.</text>
</comment>
<feature type="transmembrane region" description="Helical" evidence="7">
    <location>
        <begin position="286"/>
        <end position="311"/>
    </location>
</feature>
<evidence type="ECO:0000313" key="10">
    <source>
        <dbReference type="Proteomes" id="UP000092677"/>
    </source>
</evidence>
<dbReference type="SUPFAM" id="SSF118215">
    <property type="entry name" value="Proton glutamate symport protein"/>
    <property type="match status" value="1"/>
</dbReference>
<dbReference type="InterPro" id="IPR001991">
    <property type="entry name" value="Na-dicarboxylate_symporter"/>
</dbReference>
<dbReference type="GO" id="GO:0005886">
    <property type="term" value="C:plasma membrane"/>
    <property type="evidence" value="ECO:0007669"/>
    <property type="project" value="TreeGrafter"/>
</dbReference>
<dbReference type="GO" id="GO:0015293">
    <property type="term" value="F:symporter activity"/>
    <property type="evidence" value="ECO:0007669"/>
    <property type="project" value="InterPro"/>
</dbReference>
<evidence type="ECO:0000256" key="2">
    <source>
        <dbReference type="ARBA" id="ARBA00006148"/>
    </source>
</evidence>
<evidence type="ECO:0000256" key="1">
    <source>
        <dbReference type="ARBA" id="ARBA00004141"/>
    </source>
</evidence>
<proteinExistence type="inferred from homology"/>
<name>A0A170SW86_EHRRU</name>
<dbReference type="STRING" id="779.GCA_002019755_00508"/>
<dbReference type="EMBL" id="BDDM01000203">
    <property type="protein sequence ID" value="GAT78416.1"/>
    <property type="molecule type" value="Genomic_DNA"/>
</dbReference>
<dbReference type="Proteomes" id="UP000092677">
    <property type="component" value="Unassembled WGS sequence"/>
</dbReference>
<feature type="transmembrane region" description="Helical" evidence="7">
    <location>
        <begin position="76"/>
        <end position="96"/>
    </location>
</feature>
<dbReference type="Gene3D" id="1.10.3860.10">
    <property type="entry name" value="Sodium:dicarboxylate symporter"/>
    <property type="match status" value="1"/>
</dbReference>
<evidence type="ECO:0000256" key="3">
    <source>
        <dbReference type="ARBA" id="ARBA00022448"/>
    </source>
</evidence>
<dbReference type="PANTHER" id="PTHR42865:SF5">
    <property type="entry name" value="L-CYSTINE TRANSPORTER TCYP"/>
    <property type="match status" value="1"/>
</dbReference>
<feature type="transmembrane region" description="Helical" evidence="7">
    <location>
        <begin position="183"/>
        <end position="201"/>
    </location>
</feature>
<comment type="subcellular location">
    <subcellularLocation>
        <location evidence="1">Membrane</location>
        <topology evidence="1">Multi-pass membrane protein</topology>
    </subcellularLocation>
</comment>
<organism evidence="9 11">
    <name type="scientific">Ehrlichia ruminantium</name>
    <name type="common">heartwater rickettsia</name>
    <name type="synonym">Cowdria ruminantium</name>
    <dbReference type="NCBI Taxonomy" id="779"/>
    <lineage>
        <taxon>Bacteria</taxon>
        <taxon>Pseudomonadati</taxon>
        <taxon>Pseudomonadota</taxon>
        <taxon>Alphaproteobacteria</taxon>
        <taxon>Rickettsiales</taxon>
        <taxon>Anaplasmataceae</taxon>
        <taxon>Ehrlichia</taxon>
    </lineage>
</organism>
<evidence type="ECO:0000313" key="11">
    <source>
        <dbReference type="Proteomes" id="UP000092731"/>
    </source>
</evidence>
<protein>
    <submittedName>
        <fullName evidence="9">Proton/sodium-glutamate symport protein</fullName>
    </submittedName>
</protein>
<dbReference type="RefSeq" id="WP_065432633.1">
    <property type="nucleotide sequence ID" value="NZ_BDDL01000061.1"/>
</dbReference>
<dbReference type="InterPro" id="IPR036458">
    <property type="entry name" value="Na:dicarbo_symporter_sf"/>
</dbReference>
<dbReference type="PRINTS" id="PR00173">
    <property type="entry name" value="EDTRNSPORT"/>
</dbReference>
<evidence type="ECO:0000313" key="9">
    <source>
        <dbReference type="EMBL" id="GAT78416.1"/>
    </source>
</evidence>
<keyword evidence="6 7" id="KW-0472">Membrane</keyword>
<dbReference type="AlphaFoldDB" id="A0A170SW86"/>
<dbReference type="EMBL" id="BDDL01000061">
    <property type="protein sequence ID" value="GAT77308.1"/>
    <property type="molecule type" value="Genomic_DNA"/>
</dbReference>
<evidence type="ECO:0000256" key="6">
    <source>
        <dbReference type="ARBA" id="ARBA00023136"/>
    </source>
</evidence>
<feature type="transmembrane region" description="Helical" evidence="7">
    <location>
        <begin position="323"/>
        <end position="348"/>
    </location>
</feature>
<evidence type="ECO:0000313" key="8">
    <source>
        <dbReference type="EMBL" id="GAT77308.1"/>
    </source>
</evidence>
<keyword evidence="5 7" id="KW-1133">Transmembrane helix</keyword>
<keyword evidence="4 7" id="KW-0812">Transmembrane</keyword>
<evidence type="ECO:0000256" key="4">
    <source>
        <dbReference type="ARBA" id="ARBA00022692"/>
    </source>
</evidence>
<feature type="transmembrane region" description="Helical" evidence="7">
    <location>
        <begin position="213"/>
        <end position="235"/>
    </location>
</feature>
<dbReference type="GO" id="GO:0015184">
    <property type="term" value="F:L-cystine transmembrane transporter activity"/>
    <property type="evidence" value="ECO:0007669"/>
    <property type="project" value="TreeGrafter"/>
</dbReference>
<gene>
    <name evidence="9" type="primary">gltP</name>
    <name evidence="8" type="ORF">EHRUM2_05270</name>
    <name evidence="9" type="ORF">EHRUM3_06380</name>
</gene>
<sequence>MIYKYTLKILLPIILSVIAFYINQQWILELAKTCENIFINLLKLISLPVVFFSITSTISKLTNFMEIRILIKKTTFYTIITTIIAATIALITYILINPSSKNIILNTSIIKEHIDTQSYLSYLISILPHNFIKVFLDNNIIGCVILAFLIGGALLSLPDQSKRELLNKILDALFDTFLEITKFILKLMPIALWSFITVLLYNLNDGYNLSSILKYLSCIIIANFIQAFIILPLLLKLKGISTIKTFRGIMPALIVAFFSKSSTATLPTTLRYTQDNLNISKKVSSFILPVCTTINMNACAAFILITVLFVSEINGYTFSISEMLLWVFLATGGAIGNAGIPMGCYFMAMSYLISMKIPLNTMGIILPIYTIIDMFETAINVWSDVCITQVVNKEYCITDKKSIRKE</sequence>
<feature type="transmembrane region" description="Helical" evidence="7">
    <location>
        <begin position="139"/>
        <end position="157"/>
    </location>
</feature>
<dbReference type="PANTHER" id="PTHR42865">
    <property type="entry name" value="PROTON/GLUTAMATE-ASPARTATE SYMPORTER"/>
    <property type="match status" value="1"/>
</dbReference>
<feature type="transmembrane region" description="Helical" evidence="7">
    <location>
        <begin position="5"/>
        <end position="22"/>
    </location>
</feature>
<dbReference type="Pfam" id="PF00375">
    <property type="entry name" value="SDF"/>
    <property type="match status" value="1"/>
</dbReference>
<evidence type="ECO:0000256" key="5">
    <source>
        <dbReference type="ARBA" id="ARBA00022989"/>
    </source>
</evidence>
<comment type="similarity">
    <text evidence="2">Belongs to the dicarboxylate/amino acid:cation symporter (DAACS) (TC 2.A.23) family.</text>
</comment>
<evidence type="ECO:0000256" key="7">
    <source>
        <dbReference type="SAM" id="Phobius"/>
    </source>
</evidence>